<evidence type="ECO:0000256" key="3">
    <source>
        <dbReference type="ARBA" id="ARBA00022741"/>
    </source>
</evidence>
<dbReference type="Pfam" id="PF11987">
    <property type="entry name" value="IF-2"/>
    <property type="match status" value="1"/>
</dbReference>
<organism evidence="10 11">
    <name type="scientific">Coccomyxa subellipsoidea</name>
    <dbReference type="NCBI Taxonomy" id="248742"/>
    <lineage>
        <taxon>Eukaryota</taxon>
        <taxon>Viridiplantae</taxon>
        <taxon>Chlorophyta</taxon>
        <taxon>core chlorophytes</taxon>
        <taxon>Trebouxiophyceae</taxon>
        <taxon>Trebouxiophyceae incertae sedis</taxon>
        <taxon>Coccomyxaceae</taxon>
        <taxon>Coccomyxa</taxon>
    </lineage>
</organism>
<keyword evidence="4" id="KW-0648">Protein biosynthesis</keyword>
<dbReference type="NCBIfam" id="TIGR00487">
    <property type="entry name" value="IF-2"/>
    <property type="match status" value="1"/>
</dbReference>
<feature type="compositionally biased region" description="Basic and acidic residues" evidence="8">
    <location>
        <begin position="91"/>
        <end position="100"/>
    </location>
</feature>
<feature type="compositionally biased region" description="Low complexity" evidence="8">
    <location>
        <begin position="77"/>
        <end position="89"/>
    </location>
</feature>
<evidence type="ECO:0000256" key="1">
    <source>
        <dbReference type="ARBA" id="ARBA00007733"/>
    </source>
</evidence>
<feature type="compositionally biased region" description="Basic and acidic residues" evidence="8">
    <location>
        <begin position="211"/>
        <end position="231"/>
    </location>
</feature>
<dbReference type="InterPro" id="IPR027417">
    <property type="entry name" value="P-loop_NTPase"/>
</dbReference>
<dbReference type="SUPFAM" id="SSF50447">
    <property type="entry name" value="Translation proteins"/>
    <property type="match status" value="2"/>
</dbReference>
<evidence type="ECO:0000259" key="9">
    <source>
        <dbReference type="PROSITE" id="PS51722"/>
    </source>
</evidence>
<evidence type="ECO:0000256" key="2">
    <source>
        <dbReference type="ARBA" id="ARBA00022540"/>
    </source>
</evidence>
<feature type="compositionally biased region" description="Basic and acidic residues" evidence="8">
    <location>
        <begin position="1"/>
        <end position="17"/>
    </location>
</feature>
<dbReference type="PANTHER" id="PTHR43381:SF5">
    <property type="entry name" value="TR-TYPE G DOMAIN-CONTAINING PROTEIN"/>
    <property type="match status" value="1"/>
</dbReference>
<dbReference type="InterPro" id="IPR005225">
    <property type="entry name" value="Small_GTP-bd"/>
</dbReference>
<evidence type="ECO:0000256" key="5">
    <source>
        <dbReference type="ARBA" id="ARBA00023134"/>
    </source>
</evidence>
<evidence type="ECO:0000313" key="10">
    <source>
        <dbReference type="EMBL" id="KAK9919057.1"/>
    </source>
</evidence>
<evidence type="ECO:0000256" key="8">
    <source>
        <dbReference type="SAM" id="MobiDB-lite"/>
    </source>
</evidence>
<dbReference type="SUPFAM" id="SSF52156">
    <property type="entry name" value="Initiation factor IF2/eIF5b, domain 3"/>
    <property type="match status" value="1"/>
</dbReference>
<dbReference type="PROSITE" id="PS51722">
    <property type="entry name" value="G_TR_2"/>
    <property type="match status" value="1"/>
</dbReference>
<feature type="domain" description="Tr-type G" evidence="9">
    <location>
        <begin position="343"/>
        <end position="516"/>
    </location>
</feature>
<evidence type="ECO:0000313" key="11">
    <source>
        <dbReference type="Proteomes" id="UP001491310"/>
    </source>
</evidence>
<dbReference type="Gene3D" id="3.40.50.300">
    <property type="entry name" value="P-loop containing nucleotide triphosphate hydrolases"/>
    <property type="match status" value="1"/>
</dbReference>
<feature type="compositionally biased region" description="Low complexity" evidence="8">
    <location>
        <begin position="113"/>
        <end position="123"/>
    </location>
</feature>
<dbReference type="Gene3D" id="3.40.50.10050">
    <property type="entry name" value="Translation initiation factor IF- 2, domain 3"/>
    <property type="match status" value="1"/>
</dbReference>
<keyword evidence="2" id="KW-0396">Initiation factor</keyword>
<dbReference type="PROSITE" id="PS01176">
    <property type="entry name" value="IF2"/>
    <property type="match status" value="1"/>
</dbReference>
<accession>A0ABR2Z4B8</accession>
<reference evidence="10 11" key="1">
    <citation type="journal article" date="2024" name="Nat. Commun.">
        <title>Phylogenomics reveals the evolutionary origins of lichenization in chlorophyte algae.</title>
        <authorList>
            <person name="Puginier C."/>
            <person name="Libourel C."/>
            <person name="Otte J."/>
            <person name="Skaloud P."/>
            <person name="Haon M."/>
            <person name="Grisel S."/>
            <person name="Petersen M."/>
            <person name="Berrin J.G."/>
            <person name="Delaux P.M."/>
            <person name="Dal Grande F."/>
            <person name="Keller J."/>
        </authorList>
    </citation>
    <scope>NUCLEOTIDE SEQUENCE [LARGE SCALE GENOMIC DNA]</scope>
    <source>
        <strain evidence="10 11">SAG 216-7</strain>
    </source>
</reference>
<evidence type="ECO:0000256" key="6">
    <source>
        <dbReference type="ARBA" id="ARBA00025162"/>
    </source>
</evidence>
<comment type="similarity">
    <text evidence="1">Belongs to the TRAFAC class translation factor GTPase superfamily. Classic translation factor GTPase family. IF-2 subfamily.</text>
</comment>
<dbReference type="InterPro" id="IPR015760">
    <property type="entry name" value="TIF_IF2"/>
</dbReference>
<keyword evidence="3" id="KW-0547">Nucleotide-binding</keyword>
<keyword evidence="5" id="KW-0342">GTP-binding</keyword>
<name>A0ABR2Z4B8_9CHLO</name>
<dbReference type="Pfam" id="PF04760">
    <property type="entry name" value="IF2_N"/>
    <property type="match status" value="1"/>
</dbReference>
<dbReference type="Pfam" id="PF22042">
    <property type="entry name" value="EF-G_D2"/>
    <property type="match status" value="1"/>
</dbReference>
<dbReference type="InterPro" id="IPR000178">
    <property type="entry name" value="TF_IF2_bacterial-like"/>
</dbReference>
<evidence type="ECO:0000256" key="4">
    <source>
        <dbReference type="ARBA" id="ARBA00022917"/>
    </source>
</evidence>
<dbReference type="NCBIfam" id="TIGR00231">
    <property type="entry name" value="small_GTP"/>
    <property type="match status" value="1"/>
</dbReference>
<feature type="compositionally biased region" description="Low complexity" evidence="8">
    <location>
        <begin position="42"/>
        <end position="51"/>
    </location>
</feature>
<protein>
    <recommendedName>
        <fullName evidence="7">Translation initiation factor IF-2, chloroplastic</fullName>
    </recommendedName>
</protein>
<dbReference type="Pfam" id="PF00009">
    <property type="entry name" value="GTP_EFTU"/>
    <property type="match status" value="1"/>
</dbReference>
<dbReference type="EMBL" id="JALJOT010000001">
    <property type="protein sequence ID" value="KAK9919057.1"/>
    <property type="molecule type" value="Genomic_DNA"/>
</dbReference>
<dbReference type="Gene3D" id="2.40.30.10">
    <property type="entry name" value="Translation factors"/>
    <property type="match status" value="2"/>
</dbReference>
<dbReference type="InterPro" id="IPR009000">
    <property type="entry name" value="Transl_B-barrel_sf"/>
</dbReference>
<dbReference type="CDD" id="cd03702">
    <property type="entry name" value="IF2_mtIF2_II"/>
    <property type="match status" value="1"/>
</dbReference>
<sequence length="866" mass="92595">MEEGQDRRRQSRDRNAEGRNASHNGNGSGPQRGPPRPYSNGAAAPQANRPPAYRRPADDRSDDGPPEAVQRPPTRPSPSESRSSFQQPRPRIPEGSRSDAPEQVSPPSRAAEEASTSDSAEVAPPSPPKPMPVLAAAPMRPPPRSAPPRFSVPPQGDRRPQQGFERGPPRRPMDANNNGGQPNRPPPPPGASGFVRDTGFGRPSRQGGPGDRQDGFRRRQQQERSKQDPTARRSSRAQRRMERAEARSAAAPVREEIFELGDEGMSVAEVALRLAVSTAEVVKTLFMQGIMVQVNQVLDKATVKMVAEAFEVEVLDREEEGVDAMARKTIDYTEDEDEESLLPRAPIVTVMGHVDHGKTSLLDHIRKTRVAVGEAGGITQAIGAYTVDVPTPDGSKQITFLDTPGHEAFSAMRARGTRVTDIAIVVVAADDGVRPQTIEAISHAKAAGVPILVAINKIDKEGANVERVKQGLSEAGLLPEEWGGQTPMVAISAKKGDGVDGLLETVLLMAEVEELVANPDRLARGTVIESHLDKRTGPVATVLVAAGTLRTGDVVQAGSTYGKVRSLRESRGDVDEAGPSIAVQMVGLNGVPTAGDDFAVCASEQEARKQAEAIEIGMRMDRLAQQAGDSMVTTNTLASMDEDDDSALKRLNLILKTDATGALEAVKAAVGVLPQDRVQPRFLLAAASEITTSDVDLAFASGALILGFNIEPSEAVSAAAKQYGVEMRSYRVIYDMVDDLRALMEGKLAPTEERLPLGEAEVRAVFGTGSRIVAGCMVTEGSIRKGCLAVVKRGRKTVHEGKVASLRRVKDDVKEVAAGLECGVGVENYTGWKEGDTVELFEVKIKQQTLEEARLVAAPAAEPAVV</sequence>
<dbReference type="Proteomes" id="UP001491310">
    <property type="component" value="Unassembled WGS sequence"/>
</dbReference>
<dbReference type="InterPro" id="IPR036925">
    <property type="entry name" value="TIF_IF2_dom3_sf"/>
</dbReference>
<dbReference type="InterPro" id="IPR053905">
    <property type="entry name" value="EF-G-like_DII"/>
</dbReference>
<comment type="function">
    <text evidence="6">One of the essential components for the initiation of protein synthesis. Protects formylmethionyl-tRNA from spontaneous hydrolysis and promotes its binding to the 30S ribosomal subunits. Also involved in the hydrolysis of GTP during the formation of the 70S ribosomal complex.</text>
</comment>
<gene>
    <name evidence="10" type="ORF">WJX75_009057</name>
</gene>
<dbReference type="InterPro" id="IPR044145">
    <property type="entry name" value="IF2_II"/>
</dbReference>
<dbReference type="CDD" id="cd03692">
    <property type="entry name" value="mtIF2_IVc"/>
    <property type="match status" value="1"/>
</dbReference>
<dbReference type="InterPro" id="IPR006847">
    <property type="entry name" value="IF2_N"/>
</dbReference>
<dbReference type="InterPro" id="IPR000795">
    <property type="entry name" value="T_Tr_GTP-bd_dom"/>
</dbReference>
<feature type="region of interest" description="Disordered" evidence="8">
    <location>
        <begin position="1"/>
        <end position="249"/>
    </location>
</feature>
<evidence type="ECO:0000256" key="7">
    <source>
        <dbReference type="ARBA" id="ARBA00044105"/>
    </source>
</evidence>
<dbReference type="InterPro" id="IPR023115">
    <property type="entry name" value="TIF_IF2_dom3"/>
</dbReference>
<dbReference type="PRINTS" id="PR00315">
    <property type="entry name" value="ELONGATNFCT"/>
</dbReference>
<comment type="caution">
    <text evidence="10">The sequence shown here is derived from an EMBL/GenBank/DDBJ whole genome shotgun (WGS) entry which is preliminary data.</text>
</comment>
<dbReference type="PANTHER" id="PTHR43381">
    <property type="entry name" value="TRANSLATION INITIATION FACTOR IF-2-RELATED"/>
    <property type="match status" value="1"/>
</dbReference>
<keyword evidence="11" id="KW-1185">Reference proteome</keyword>
<dbReference type="HAMAP" id="MF_00100_B">
    <property type="entry name" value="IF_2_B"/>
    <property type="match status" value="1"/>
</dbReference>
<dbReference type="SUPFAM" id="SSF52540">
    <property type="entry name" value="P-loop containing nucleoside triphosphate hydrolases"/>
    <property type="match status" value="1"/>
</dbReference>
<proteinExistence type="inferred from homology"/>
<dbReference type="CDD" id="cd01887">
    <property type="entry name" value="IF2_eIF5B"/>
    <property type="match status" value="1"/>
</dbReference>